<gene>
    <name evidence="1" type="ORF">CR513_41761</name>
</gene>
<proteinExistence type="predicted"/>
<keyword evidence="2" id="KW-1185">Reference proteome</keyword>
<name>A0A371FI88_MUCPR</name>
<dbReference type="Proteomes" id="UP000257109">
    <property type="component" value="Unassembled WGS sequence"/>
</dbReference>
<organism evidence="1 2">
    <name type="scientific">Mucuna pruriens</name>
    <name type="common">Velvet bean</name>
    <name type="synonym">Dolichos pruriens</name>
    <dbReference type="NCBI Taxonomy" id="157652"/>
    <lineage>
        <taxon>Eukaryota</taxon>
        <taxon>Viridiplantae</taxon>
        <taxon>Streptophyta</taxon>
        <taxon>Embryophyta</taxon>
        <taxon>Tracheophyta</taxon>
        <taxon>Spermatophyta</taxon>
        <taxon>Magnoliopsida</taxon>
        <taxon>eudicotyledons</taxon>
        <taxon>Gunneridae</taxon>
        <taxon>Pentapetalae</taxon>
        <taxon>rosids</taxon>
        <taxon>fabids</taxon>
        <taxon>Fabales</taxon>
        <taxon>Fabaceae</taxon>
        <taxon>Papilionoideae</taxon>
        <taxon>50 kb inversion clade</taxon>
        <taxon>NPAAA clade</taxon>
        <taxon>indigoferoid/millettioid clade</taxon>
        <taxon>Phaseoleae</taxon>
        <taxon>Mucuna</taxon>
    </lineage>
</organism>
<feature type="non-terminal residue" evidence="1">
    <location>
        <position position="1"/>
    </location>
</feature>
<sequence>MGDEGLLPITWRRFSKGSTCINAKPMHVRLARHHKLNKIQCSKIEEGKKKKMIKVSYLLIVGSLMHAMICMKPNIGYVVVVSKILSNLGNLCLANRNFKIVFHYQPLKQNIFQCQKLIRKIYERRGSYNSMFHSRSKPIDIQYHLIQKVLDEKK</sequence>
<reference evidence="1" key="1">
    <citation type="submission" date="2018-05" db="EMBL/GenBank/DDBJ databases">
        <title>Draft genome of Mucuna pruriens seed.</title>
        <authorList>
            <person name="Nnadi N.E."/>
            <person name="Vos R."/>
            <person name="Hasami M.H."/>
            <person name="Devisetty U.K."/>
            <person name="Aguiy J.C."/>
        </authorList>
    </citation>
    <scope>NUCLEOTIDE SEQUENCE [LARGE SCALE GENOMIC DNA]</scope>
    <source>
        <strain evidence="1">JCA_2017</strain>
    </source>
</reference>
<dbReference type="EMBL" id="QJKJ01008995">
    <property type="protein sequence ID" value="RDX78019.1"/>
    <property type="molecule type" value="Genomic_DNA"/>
</dbReference>
<evidence type="ECO:0000313" key="2">
    <source>
        <dbReference type="Proteomes" id="UP000257109"/>
    </source>
</evidence>
<protein>
    <submittedName>
        <fullName evidence="1">Uncharacterized protein</fullName>
    </submittedName>
</protein>
<accession>A0A371FI88</accession>
<comment type="caution">
    <text evidence="1">The sequence shown here is derived from an EMBL/GenBank/DDBJ whole genome shotgun (WGS) entry which is preliminary data.</text>
</comment>
<dbReference type="AlphaFoldDB" id="A0A371FI88"/>
<evidence type="ECO:0000313" key="1">
    <source>
        <dbReference type="EMBL" id="RDX78019.1"/>
    </source>
</evidence>